<keyword evidence="3" id="KW-0863">Zinc-finger</keyword>
<keyword evidence="6" id="KW-0175">Coiled coil</keyword>
<dbReference type="InterPro" id="IPR052115">
    <property type="entry name" value="NEXT_complex_subunit_ZCCHC8"/>
</dbReference>
<dbReference type="PANTHER" id="PTHR13316:SF0">
    <property type="entry name" value="ZINC FINGER CCHC DOMAIN-CONTAINING PROTEIN 8"/>
    <property type="match status" value="1"/>
</dbReference>
<dbReference type="SMART" id="SM00581">
    <property type="entry name" value="PSP"/>
    <property type="match status" value="1"/>
</dbReference>
<accession>A0AAN7P5X3</accession>
<dbReference type="Pfam" id="PF04046">
    <property type="entry name" value="PSP"/>
    <property type="match status" value="1"/>
</dbReference>
<evidence type="ECO:0000256" key="3">
    <source>
        <dbReference type="ARBA" id="ARBA00022771"/>
    </source>
</evidence>
<dbReference type="EMBL" id="JARPUR010000005">
    <property type="protein sequence ID" value="KAK4875151.1"/>
    <property type="molecule type" value="Genomic_DNA"/>
</dbReference>
<evidence type="ECO:0000256" key="6">
    <source>
        <dbReference type="SAM" id="Coils"/>
    </source>
</evidence>
<keyword evidence="5" id="KW-0539">Nucleus</keyword>
<evidence type="ECO:0000256" key="2">
    <source>
        <dbReference type="ARBA" id="ARBA00022723"/>
    </source>
</evidence>
<feature type="coiled-coil region" evidence="6">
    <location>
        <begin position="78"/>
        <end position="105"/>
    </location>
</feature>
<gene>
    <name evidence="8" type="ORF">RN001_011573</name>
</gene>
<dbReference type="GO" id="GO:0003723">
    <property type="term" value="F:RNA binding"/>
    <property type="evidence" value="ECO:0007669"/>
    <property type="project" value="TreeGrafter"/>
</dbReference>
<name>A0AAN7P5X3_9COLE</name>
<keyword evidence="2" id="KW-0479">Metal-binding</keyword>
<evidence type="ECO:0000313" key="9">
    <source>
        <dbReference type="Proteomes" id="UP001353858"/>
    </source>
</evidence>
<evidence type="ECO:0000256" key="1">
    <source>
        <dbReference type="ARBA" id="ARBA00004123"/>
    </source>
</evidence>
<dbReference type="Proteomes" id="UP001353858">
    <property type="component" value="Unassembled WGS sequence"/>
</dbReference>
<proteinExistence type="predicted"/>
<keyword evidence="9" id="KW-1185">Reference proteome</keyword>
<evidence type="ECO:0000256" key="5">
    <source>
        <dbReference type="ARBA" id="ARBA00023242"/>
    </source>
</evidence>
<comment type="subcellular location">
    <subcellularLocation>
        <location evidence="1">Nucleus</location>
    </subcellularLocation>
</comment>
<protein>
    <recommendedName>
        <fullName evidence="7">PSP proline-rich domain-containing protein</fullName>
    </recommendedName>
</protein>
<keyword evidence="4" id="KW-0862">Zinc</keyword>
<organism evidence="8 9">
    <name type="scientific">Aquatica leii</name>
    <dbReference type="NCBI Taxonomy" id="1421715"/>
    <lineage>
        <taxon>Eukaryota</taxon>
        <taxon>Metazoa</taxon>
        <taxon>Ecdysozoa</taxon>
        <taxon>Arthropoda</taxon>
        <taxon>Hexapoda</taxon>
        <taxon>Insecta</taxon>
        <taxon>Pterygota</taxon>
        <taxon>Neoptera</taxon>
        <taxon>Endopterygota</taxon>
        <taxon>Coleoptera</taxon>
        <taxon>Polyphaga</taxon>
        <taxon>Elateriformia</taxon>
        <taxon>Elateroidea</taxon>
        <taxon>Lampyridae</taxon>
        <taxon>Luciolinae</taxon>
        <taxon>Aquatica</taxon>
    </lineage>
</organism>
<evidence type="ECO:0000256" key="4">
    <source>
        <dbReference type="ARBA" id="ARBA00022833"/>
    </source>
</evidence>
<dbReference type="GO" id="GO:0071013">
    <property type="term" value="C:catalytic step 2 spliceosome"/>
    <property type="evidence" value="ECO:0007669"/>
    <property type="project" value="TreeGrafter"/>
</dbReference>
<feature type="domain" description="PSP proline-rich" evidence="7">
    <location>
        <begin position="294"/>
        <end position="347"/>
    </location>
</feature>
<comment type="caution">
    <text evidence="8">The sequence shown here is derived from an EMBL/GenBank/DDBJ whole genome shotgun (WGS) entry which is preliminary data.</text>
</comment>
<dbReference type="PANTHER" id="PTHR13316">
    <property type="entry name" value="ZINC FINGER, CCHC DOMAIN CONTAINING 8"/>
    <property type="match status" value="1"/>
</dbReference>
<reference evidence="9" key="1">
    <citation type="submission" date="2023-01" db="EMBL/GenBank/DDBJ databases">
        <title>Key to firefly adult light organ development and bioluminescence: homeobox transcription factors regulate luciferase expression and transportation to peroxisome.</title>
        <authorList>
            <person name="Fu X."/>
        </authorList>
    </citation>
    <scope>NUCLEOTIDE SEQUENCE [LARGE SCALE GENOMIC DNA]</scope>
</reference>
<evidence type="ECO:0000313" key="8">
    <source>
        <dbReference type="EMBL" id="KAK4875151.1"/>
    </source>
</evidence>
<dbReference type="GO" id="GO:0008270">
    <property type="term" value="F:zinc ion binding"/>
    <property type="evidence" value="ECO:0007669"/>
    <property type="project" value="UniProtKB-KW"/>
</dbReference>
<dbReference type="InterPro" id="IPR006568">
    <property type="entry name" value="PSP_pro-rich"/>
</dbReference>
<dbReference type="AlphaFoldDB" id="A0AAN7P5X3"/>
<evidence type="ECO:0000259" key="7">
    <source>
        <dbReference type="SMART" id="SM00581"/>
    </source>
</evidence>
<sequence length="598" mass="67979">MEVNTDNICSKKRKISSQDTLIELSDDECLDDSCEIIEPDTRTSTLGNYIPSQCSDSGIESLSYNSQNSEILSHVSTTNGVEKRLLELEDQLQALKAENEALKLKSCHCEQTQDNAIITINFNSLDNFKFYKNDFIRIFDSYVNLEVKECESNLLLSISKDDTINSCEWVIVDEVDCITPHDKHKKKKKKRSPCTSNESVDIFMVDTTPSLSTKNNLQYERKFDLDTTADKDGKKLPAPKTNANVCFNCEGDHHLKDCTEPKNYSKINALRQKQKTQNKGIAYKRYHLEDDQRFGHLQPGKITRKLKDALGLRTNQLPEYIYRMRQYGYPPGWYNEITSSQDSSLVLFDFDGRSLSKQKKHVQHVDINRVIDYHGFNVPLEKGYTDEYRQYGCSPYSKQSNKQKMIDHLLTLKKEKEDNLELCDMEIDNNPSDKELEDIASSGQNGNHAVENISPTLVELETEKQKLLAELTKDVNNSQTESKDTSSSAEVFVTIDTTGTVDELNDTPCNLDANTTREVSPGVETPKVNVIKASSYGTPILKSASLYSRLPDYENFTKNVSDIINFENLPNSTGKYDQMVGVIEKVRTTLKNLNDKLL</sequence>